<accession>A0A1B8BA18</accession>
<keyword evidence="1" id="KW-0175">Coiled coil</keyword>
<dbReference type="AlphaFoldDB" id="A0A1B8BA18"/>
<comment type="caution">
    <text evidence="2">The sequence shown here is derived from an EMBL/GenBank/DDBJ whole genome shotgun (WGS) entry which is preliminary data.</text>
</comment>
<dbReference type="OMA" id="WEDLMSA"/>
<dbReference type="EMBL" id="LYXU01000001">
    <property type="protein sequence ID" value="OBS29548.1"/>
    <property type="molecule type" value="Genomic_DNA"/>
</dbReference>
<gene>
    <name evidence="2" type="ORF">FPOA_03485</name>
</gene>
<proteinExistence type="predicted"/>
<evidence type="ECO:0000313" key="3">
    <source>
        <dbReference type="Proteomes" id="UP000091967"/>
    </source>
</evidence>
<evidence type="ECO:0000256" key="1">
    <source>
        <dbReference type="SAM" id="Coils"/>
    </source>
</evidence>
<evidence type="ECO:0000313" key="2">
    <source>
        <dbReference type="EMBL" id="OBS29548.1"/>
    </source>
</evidence>
<reference evidence="2 3" key="1">
    <citation type="submission" date="2016-06" db="EMBL/GenBank/DDBJ databases">
        <title>Living apart together: crosstalk between the core and supernumerary genomes in a fungal plant pathogen.</title>
        <authorList>
            <person name="Vanheule A."/>
            <person name="Audenaert K."/>
            <person name="Warris S."/>
            <person name="Van De Geest H."/>
            <person name="Schijlen E."/>
            <person name="Hofte M."/>
            <person name="De Saeger S."/>
            <person name="Haesaert G."/>
            <person name="Waalwijk C."/>
            <person name="Van Der Lee T."/>
        </authorList>
    </citation>
    <scope>NUCLEOTIDE SEQUENCE [LARGE SCALE GENOMIC DNA]</scope>
    <source>
        <strain evidence="2 3">2516</strain>
    </source>
</reference>
<sequence>MEGDEPAESSQSKGPRFATSDRAVYTVGKHTVILSISKSPEVIDANFAFDTESCLIYAERIEIRGSLNIPGKSIGIFCSELQLFPISGETHCTIDVSGKNGSPPSANTPNTAHGEAGGNIEVFVEDLESLQVNKFMLRSAGGNGVSGWDATQGVGGKGGNGGHGGRITVVYANPVYEFLGRLYDMRSASWPEKLRVVQGFLSTTMPSLATPKLSTQVLESLKKIPSTYGRYRDLIEQLGYGVKSILYPQNAMVSLPNEDLEKVATDALETLKSHLDAGETPELNDAFRFEYLDTLKETITKWLADREDNDDVEYKDLMVLLASLSSKLATSTQDTRLTSLLHALEQNLNDCVQETNVHILNCVTVTGGSGNPGGRSAAGFDPKFGEHGLHGKPGTVEATAICLSGSEVVIGAISKVPFAFIHPDQCRMLLKQAEALYFASGPGDWKTAEDLLAKIERRLCFVPSLVKEVQSPSPSPNPSPLLQAYGVMEFSNHLTLHAIGQLNACYNNARTWRARLALGYDMFNHAPNWAPRFSVTFYEKQLSKQLRYLSELESKTKNYENQAQDDIAARQFALEGLQATHYCLNQARAMVSAIAGDNGFLQLTGARIVLLTSTVQEKRGFIVKLIANLKQALSKVLDWDIEKTVEALSSLCFAPTSFNFAVQSFGLGYKTVSDITDQEGNHVKKEYVIKKMVKSGKTLESLQEVFSVNRDGEISVDDPSALKITATAEEIKSLIEQFRAKLPKDKSEELLERLDGFLDLILTRNREVLNYNMALVSLKEARDAVELNTKRSDSYAKQKMELDPNIPAVAFWLRDMRDNLRLEVMRLLNFQSRALQFWALVEPTAFSGSSGPLRDGSDLDVDCSLLVKDFEDGMNNLYRNSYWSTWPNPPVIGGHGSVLYQLSPAELNTFKTKIQGVHTVPVKLSPESLGPVPQKPNVPRSRLFAGKYNIRINQVCVWLLNVQGEQPDGRGLNTMTVDITHMGLETFHSPNGSRREFNHDFVNMQFQFEYDKVKTLDDCTGDRVHSRQDITNNYVHGDVTESSVAAIGPYATWLLKIDTNDNPGINIQGKDIQVFIEFHGASMSRAV</sequence>
<organism evidence="2 3">
    <name type="scientific">Fusarium poae</name>
    <dbReference type="NCBI Taxonomy" id="36050"/>
    <lineage>
        <taxon>Eukaryota</taxon>
        <taxon>Fungi</taxon>
        <taxon>Dikarya</taxon>
        <taxon>Ascomycota</taxon>
        <taxon>Pezizomycotina</taxon>
        <taxon>Sordariomycetes</taxon>
        <taxon>Hypocreomycetidae</taxon>
        <taxon>Hypocreales</taxon>
        <taxon>Nectriaceae</taxon>
        <taxon>Fusarium</taxon>
    </lineage>
</organism>
<dbReference type="STRING" id="36050.A0A1B8BA18"/>
<name>A0A1B8BA18_FUSPO</name>
<keyword evidence="3" id="KW-1185">Reference proteome</keyword>
<protein>
    <submittedName>
        <fullName evidence="2">Uncharacterized protein</fullName>
    </submittedName>
</protein>
<feature type="coiled-coil region" evidence="1">
    <location>
        <begin position="542"/>
        <end position="569"/>
    </location>
</feature>
<dbReference type="Proteomes" id="UP000091967">
    <property type="component" value="Unassembled WGS sequence"/>
</dbReference>